<feature type="compositionally biased region" description="Polar residues" evidence="1">
    <location>
        <begin position="7"/>
        <end position="18"/>
    </location>
</feature>
<organism evidence="2">
    <name type="scientific">Arundo donax</name>
    <name type="common">Giant reed</name>
    <name type="synonym">Donax arundinaceus</name>
    <dbReference type="NCBI Taxonomy" id="35708"/>
    <lineage>
        <taxon>Eukaryota</taxon>
        <taxon>Viridiplantae</taxon>
        <taxon>Streptophyta</taxon>
        <taxon>Embryophyta</taxon>
        <taxon>Tracheophyta</taxon>
        <taxon>Spermatophyta</taxon>
        <taxon>Magnoliopsida</taxon>
        <taxon>Liliopsida</taxon>
        <taxon>Poales</taxon>
        <taxon>Poaceae</taxon>
        <taxon>PACMAD clade</taxon>
        <taxon>Arundinoideae</taxon>
        <taxon>Arundineae</taxon>
        <taxon>Arundo</taxon>
    </lineage>
</organism>
<feature type="compositionally biased region" description="Low complexity" evidence="1">
    <location>
        <begin position="19"/>
        <end position="38"/>
    </location>
</feature>
<reference evidence="2" key="1">
    <citation type="submission" date="2014-09" db="EMBL/GenBank/DDBJ databases">
        <authorList>
            <person name="Magalhaes I.L.F."/>
            <person name="Oliveira U."/>
            <person name="Santos F.R."/>
            <person name="Vidigal T.H.D.A."/>
            <person name="Brescovit A.D."/>
            <person name="Santos A.J."/>
        </authorList>
    </citation>
    <scope>NUCLEOTIDE SEQUENCE</scope>
    <source>
        <tissue evidence="2">Shoot tissue taken approximately 20 cm above the soil surface</tissue>
    </source>
</reference>
<evidence type="ECO:0000313" key="2">
    <source>
        <dbReference type="EMBL" id="JAE19572.1"/>
    </source>
</evidence>
<feature type="region of interest" description="Disordered" evidence="1">
    <location>
        <begin position="1"/>
        <end position="62"/>
    </location>
</feature>
<evidence type="ECO:0000256" key="1">
    <source>
        <dbReference type="SAM" id="MobiDB-lite"/>
    </source>
</evidence>
<dbReference type="EMBL" id="GBRH01178324">
    <property type="protein sequence ID" value="JAE19572.1"/>
    <property type="molecule type" value="Transcribed_RNA"/>
</dbReference>
<dbReference type="AlphaFoldDB" id="A0A0A9G4Y9"/>
<protein>
    <submittedName>
        <fullName evidence="2">Uncharacterized protein</fullName>
    </submittedName>
</protein>
<sequence length="62" mass="6714">MICPSISLLQNDTHTSTVSPGQSRHSSSPPSPLPKSQSHAAPGRNPPLNSRLPYRLCRARKP</sequence>
<reference evidence="2" key="2">
    <citation type="journal article" date="2015" name="Data Brief">
        <title>Shoot transcriptome of the giant reed, Arundo donax.</title>
        <authorList>
            <person name="Barrero R.A."/>
            <person name="Guerrero F.D."/>
            <person name="Moolhuijzen P."/>
            <person name="Goolsby J.A."/>
            <person name="Tidwell J."/>
            <person name="Bellgard S.E."/>
            <person name="Bellgard M.I."/>
        </authorList>
    </citation>
    <scope>NUCLEOTIDE SEQUENCE</scope>
    <source>
        <tissue evidence="2">Shoot tissue taken approximately 20 cm above the soil surface</tissue>
    </source>
</reference>
<name>A0A0A9G4Y9_ARUDO</name>
<proteinExistence type="predicted"/>
<accession>A0A0A9G4Y9</accession>